<organism evidence="1 2">
    <name type="scientific">Lactococcus hircilactis</name>
    <dbReference type="NCBI Taxonomy" id="1494462"/>
    <lineage>
        <taxon>Bacteria</taxon>
        <taxon>Bacillati</taxon>
        <taxon>Bacillota</taxon>
        <taxon>Bacilli</taxon>
        <taxon>Lactobacillales</taxon>
        <taxon>Streptococcaceae</taxon>
        <taxon>Lactococcus</taxon>
    </lineage>
</organism>
<protein>
    <submittedName>
        <fullName evidence="1">tRNA (Adenine-N(1))-methyltransferase</fullName>
    </submittedName>
</protein>
<dbReference type="Proteomes" id="UP000439550">
    <property type="component" value="Unassembled WGS sequence"/>
</dbReference>
<dbReference type="OrthoDB" id="5881184at2"/>
<dbReference type="GO" id="GO:0160105">
    <property type="term" value="F:tRNA (adenine(22)-N1)-methyltransferase activity"/>
    <property type="evidence" value="ECO:0007669"/>
    <property type="project" value="InterPro"/>
</dbReference>
<dbReference type="SUPFAM" id="SSF53335">
    <property type="entry name" value="S-adenosyl-L-methionine-dependent methyltransferases"/>
    <property type="match status" value="1"/>
</dbReference>
<sequence length="227" mass="25668">MSTHLSLRLKEVASFVPQGARLADIGSDHAFLPVFLVTDKRIDFAVAGEVVKGPYEIAKAHVAAQALQNQIQVRLANGLAAFSKKDEIDTIVIAGMGGVLITQILEAGLEKINAQMRVILQANNHEDTLREWLSRHGFEIISEKIVEDADKIYEMMVAKKTDQKQELSVDEIKFGPRLKKEKSAIFIKKWQKEYQTRQYILSQLPNPTMPKYQAVKEEVQQIKEILK</sequence>
<dbReference type="EMBL" id="WITJ01000005">
    <property type="protein sequence ID" value="MQW39190.1"/>
    <property type="molecule type" value="Genomic_DNA"/>
</dbReference>
<dbReference type="PIRSF" id="PIRSF018637">
    <property type="entry name" value="TrmK"/>
    <property type="match status" value="1"/>
</dbReference>
<evidence type="ECO:0000313" key="1">
    <source>
        <dbReference type="EMBL" id="MQW39190.1"/>
    </source>
</evidence>
<dbReference type="PANTHER" id="PTHR38451">
    <property type="entry name" value="TRNA (ADENINE(22)-N(1))-METHYLTRANSFERASE"/>
    <property type="match status" value="1"/>
</dbReference>
<dbReference type="AlphaFoldDB" id="A0A7X2D1L5"/>
<dbReference type="Gene3D" id="1.10.287.1890">
    <property type="match status" value="1"/>
</dbReference>
<proteinExistence type="predicted"/>
<dbReference type="InterPro" id="IPR029063">
    <property type="entry name" value="SAM-dependent_MTases_sf"/>
</dbReference>
<reference evidence="1 2" key="1">
    <citation type="submission" date="2019-10" db="EMBL/GenBank/DDBJ databases">
        <authorList>
            <person name="Dong K."/>
        </authorList>
    </citation>
    <scope>NUCLEOTIDE SEQUENCE [LARGE SCALE GENOMIC DNA]</scope>
    <source>
        <strain evidence="1 2">DSM 28960</strain>
    </source>
</reference>
<dbReference type="PANTHER" id="PTHR38451:SF1">
    <property type="entry name" value="TRNA (ADENINE(22)-N(1))-METHYLTRANSFERASE"/>
    <property type="match status" value="1"/>
</dbReference>
<dbReference type="GO" id="GO:0032259">
    <property type="term" value="P:methylation"/>
    <property type="evidence" value="ECO:0007669"/>
    <property type="project" value="UniProtKB-KW"/>
</dbReference>
<keyword evidence="1" id="KW-0489">Methyltransferase</keyword>
<gene>
    <name evidence="1" type="ORF">GHI93_04450</name>
</gene>
<keyword evidence="2" id="KW-1185">Reference proteome</keyword>
<keyword evidence="1" id="KW-0808">Transferase</keyword>
<dbReference type="Gene3D" id="3.40.50.150">
    <property type="entry name" value="Vaccinia Virus protein VP39"/>
    <property type="match status" value="1"/>
</dbReference>
<dbReference type="InterPro" id="IPR006901">
    <property type="entry name" value="TrmK"/>
</dbReference>
<name>A0A7X2D1L5_9LACT</name>
<evidence type="ECO:0000313" key="2">
    <source>
        <dbReference type="Proteomes" id="UP000439550"/>
    </source>
</evidence>
<dbReference type="Pfam" id="PF04816">
    <property type="entry name" value="TrmK"/>
    <property type="match status" value="1"/>
</dbReference>
<dbReference type="RefSeq" id="WP_153495872.1">
    <property type="nucleotide sequence ID" value="NZ_CAXYUY010000002.1"/>
</dbReference>
<comment type="caution">
    <text evidence="1">The sequence shown here is derived from an EMBL/GenBank/DDBJ whole genome shotgun (WGS) entry which is preliminary data.</text>
</comment>
<accession>A0A7X2D1L5</accession>